<dbReference type="Proteomes" id="UP000798046">
    <property type="component" value="Unassembled WGS sequence"/>
</dbReference>
<organism evidence="2 3">
    <name type="scientific">Oryzomonas sagensis</name>
    <dbReference type="NCBI Taxonomy" id="2603857"/>
    <lineage>
        <taxon>Bacteria</taxon>
        <taxon>Pseudomonadati</taxon>
        <taxon>Thermodesulfobacteriota</taxon>
        <taxon>Desulfuromonadia</taxon>
        <taxon>Geobacterales</taxon>
        <taxon>Geobacteraceae</taxon>
        <taxon>Oryzomonas</taxon>
    </lineage>
</organism>
<keyword evidence="1" id="KW-0732">Signal</keyword>
<name>A0ABQ6TLQ6_9BACT</name>
<dbReference type="RefSeq" id="WP_151157582.1">
    <property type="nucleotide sequence ID" value="NZ_VZRA01000004.1"/>
</dbReference>
<dbReference type="EMBL" id="VZRA01000004">
    <property type="protein sequence ID" value="KAB0668946.1"/>
    <property type="molecule type" value="Genomic_DNA"/>
</dbReference>
<protein>
    <submittedName>
        <fullName evidence="2">Uncharacterized protein</fullName>
    </submittedName>
</protein>
<comment type="caution">
    <text evidence="2">The sequence shown here is derived from an EMBL/GenBank/DDBJ whole genome shotgun (WGS) entry which is preliminary data.</text>
</comment>
<evidence type="ECO:0000256" key="1">
    <source>
        <dbReference type="SAM" id="SignalP"/>
    </source>
</evidence>
<proteinExistence type="predicted"/>
<gene>
    <name evidence="2" type="ORF">F6V30_14000</name>
</gene>
<feature type="chain" id="PRO_5046024668" evidence="1">
    <location>
        <begin position="29"/>
        <end position="153"/>
    </location>
</feature>
<sequence>MKTRIFSFAAVIMIAVAVSMIGTHKASALGDAPGGFVFGNISAAGATNIKYSGAWNVQGYKTKTLNVSGVTLTSSASNPVFQNMSGTAVAQCGPTSNGPWASCAQAQTSAGAAVSMTSNGILSWQDAVNYIRLQWTPSAAGHKIKMWLQTLDR</sequence>
<feature type="signal peptide" evidence="1">
    <location>
        <begin position="1"/>
        <end position="28"/>
    </location>
</feature>
<keyword evidence="3" id="KW-1185">Reference proteome</keyword>
<evidence type="ECO:0000313" key="3">
    <source>
        <dbReference type="Proteomes" id="UP000798046"/>
    </source>
</evidence>
<accession>A0ABQ6TLQ6</accession>
<evidence type="ECO:0000313" key="2">
    <source>
        <dbReference type="EMBL" id="KAB0668946.1"/>
    </source>
</evidence>
<reference evidence="2 3" key="1">
    <citation type="journal article" date="2020" name="Microorganisms">
        <title>Description of Three Novel Members in the Family Geobacteraceae, Oryzomonas japonicum gen. nov., sp. nov., Oryzomonas sagensis sp. nov., and Oryzomonas ruber sp. nov.</title>
        <authorList>
            <person name="Xu Z."/>
            <person name="Masuda Y."/>
            <person name="Hayakawa C."/>
            <person name="Ushijima N."/>
            <person name="Kawano K."/>
            <person name="Shiratori Y."/>
            <person name="Senoo K."/>
            <person name="Itoh H."/>
        </authorList>
    </citation>
    <scope>NUCLEOTIDE SEQUENCE [LARGE SCALE GENOMIC DNA]</scope>
    <source>
        <strain evidence="2 3">Red100</strain>
    </source>
</reference>